<dbReference type="GeneID" id="93733745"/>
<dbReference type="eggNOG" id="COG0824">
    <property type="taxonomic scope" value="Bacteria"/>
</dbReference>
<name>B5GTN3_STRCL</name>
<evidence type="ECO:0000313" key="2">
    <source>
        <dbReference type="Proteomes" id="UP000002357"/>
    </source>
</evidence>
<keyword evidence="1" id="KW-0614">Plasmid</keyword>
<protein>
    <submittedName>
        <fullName evidence="1">Uncharacterized protein</fullName>
    </submittedName>
</protein>
<accession>B5GTN3</accession>
<sequence>MRTVTFHHPTDPTQFGPEQLRPRVLLGMVMTTLARWLAEHLVPYSRLMYEHRTAFVFSTVHLTYAEPSVRFADADSLQITGAVAVSESATYLRVTAEITSLRYGHPDEVRPVGSLHAALRVVTVAETEALSAEPGALPGPLFRAFRPDEIYAPDRAAIARAAALPEGTELFRAPGHEVTLCRSHCELADQWSFSEVVEVATTARERLFTDPAVPAPVRRAGAAHPLRAVGAVFHRAMYLFDTCRITTRLLTPATGPGTTAFVHTFTDPVRPGPPCVTVWELGPAATGE</sequence>
<dbReference type="EMBL" id="CM000914">
    <property type="protein sequence ID" value="EFG04100.2"/>
    <property type="molecule type" value="Genomic_DNA"/>
</dbReference>
<dbReference type="Proteomes" id="UP000002357">
    <property type="component" value="Plasmid pSCL4"/>
</dbReference>
<keyword evidence="2" id="KW-1185">Reference proteome</keyword>
<evidence type="ECO:0000313" key="1">
    <source>
        <dbReference type="EMBL" id="EFG04100.2"/>
    </source>
</evidence>
<proteinExistence type="predicted"/>
<gene>
    <name evidence="1" type="ORF">SCLAV_p0613</name>
</gene>
<reference evidence="1 2" key="1">
    <citation type="journal article" date="2010" name="Genome Biol. Evol.">
        <title>The sequence of a 1.8-mb bacterial linear plasmid reveals a rich evolutionary reservoir of secondary metabolic pathways.</title>
        <authorList>
            <person name="Medema M.H."/>
            <person name="Trefzer A."/>
            <person name="Kovalchuk A."/>
            <person name="van den Berg M."/>
            <person name="Mueller U."/>
            <person name="Heijne W."/>
            <person name="Wu L."/>
            <person name="Alam M.T."/>
            <person name="Ronning C.M."/>
            <person name="Nierman W.C."/>
            <person name="Bovenberg R.A.L."/>
            <person name="Breitling R."/>
            <person name="Takano E."/>
        </authorList>
    </citation>
    <scope>NUCLEOTIDE SEQUENCE [LARGE SCALE GENOMIC DNA]</scope>
    <source>
        <strain evidence="2">ATCC 27064 / DSM 738 / JCM 4710 / NBRC 13307 / NCIMB 12785 / NRRL 3585 / VKM Ac-602</strain>
        <plasmid evidence="1">pSCL4</plasmid>
    </source>
</reference>
<dbReference type="AlphaFoldDB" id="B5GTN3"/>
<dbReference type="OrthoDB" id="4226521at2"/>
<organism evidence="1 2">
    <name type="scientific">Streptomyces clavuligerus</name>
    <dbReference type="NCBI Taxonomy" id="1901"/>
    <lineage>
        <taxon>Bacteria</taxon>
        <taxon>Bacillati</taxon>
        <taxon>Actinomycetota</taxon>
        <taxon>Actinomycetes</taxon>
        <taxon>Kitasatosporales</taxon>
        <taxon>Streptomycetaceae</taxon>
        <taxon>Streptomyces</taxon>
    </lineage>
</organism>
<geneLocation type="plasmid" evidence="1 2">
    <name>pSCL4</name>
</geneLocation>
<dbReference type="RefSeq" id="WP_003955178.1">
    <property type="nucleotide sequence ID" value="NZ_CM000914.1"/>
</dbReference>